<comment type="caution">
    <text evidence="1">The sequence shown here is derived from an EMBL/GenBank/DDBJ whole genome shotgun (WGS) entry which is preliminary data.</text>
</comment>
<accession>A0A9D1GBF3</accession>
<dbReference type="EMBL" id="DVKQ01000070">
    <property type="protein sequence ID" value="HIT37920.1"/>
    <property type="molecule type" value="Genomic_DNA"/>
</dbReference>
<name>A0A9D1GBF3_9FIRM</name>
<dbReference type="AlphaFoldDB" id="A0A9D1GBF3"/>
<organism evidence="1 2">
    <name type="scientific">Candidatus Onthousia faecipullorum</name>
    <dbReference type="NCBI Taxonomy" id="2840887"/>
    <lineage>
        <taxon>Bacteria</taxon>
        <taxon>Bacillati</taxon>
        <taxon>Bacillota</taxon>
        <taxon>Bacilli</taxon>
        <taxon>Candidatus Onthousia</taxon>
    </lineage>
</organism>
<gene>
    <name evidence="1" type="ORF">IAB59_05545</name>
</gene>
<dbReference type="Proteomes" id="UP000886833">
    <property type="component" value="Unassembled WGS sequence"/>
</dbReference>
<reference evidence="1" key="1">
    <citation type="submission" date="2020-10" db="EMBL/GenBank/DDBJ databases">
        <authorList>
            <person name="Gilroy R."/>
        </authorList>
    </citation>
    <scope>NUCLEOTIDE SEQUENCE</scope>
    <source>
        <strain evidence="1">CHK195-26880</strain>
    </source>
</reference>
<dbReference type="Pfam" id="PF06949">
    <property type="entry name" value="DUF1292"/>
    <property type="match status" value="1"/>
</dbReference>
<dbReference type="InterPro" id="IPR009711">
    <property type="entry name" value="UPF0473"/>
</dbReference>
<protein>
    <submittedName>
        <fullName evidence="1">DUF1292 domain-containing protein</fullName>
    </submittedName>
</protein>
<reference evidence="1" key="2">
    <citation type="journal article" date="2021" name="PeerJ">
        <title>Extensive microbial diversity within the chicken gut microbiome revealed by metagenomics and culture.</title>
        <authorList>
            <person name="Gilroy R."/>
            <person name="Ravi A."/>
            <person name="Getino M."/>
            <person name="Pursley I."/>
            <person name="Horton D.L."/>
            <person name="Alikhan N.F."/>
            <person name="Baker D."/>
            <person name="Gharbi K."/>
            <person name="Hall N."/>
            <person name="Watson M."/>
            <person name="Adriaenssens E.M."/>
            <person name="Foster-Nyarko E."/>
            <person name="Jarju S."/>
            <person name="Secka A."/>
            <person name="Antonio M."/>
            <person name="Oren A."/>
            <person name="Chaudhuri R.R."/>
            <person name="La Ragione R."/>
            <person name="Hildebrand F."/>
            <person name="Pallen M.J."/>
        </authorList>
    </citation>
    <scope>NUCLEOTIDE SEQUENCE</scope>
    <source>
        <strain evidence="1">CHK195-26880</strain>
    </source>
</reference>
<evidence type="ECO:0000313" key="1">
    <source>
        <dbReference type="EMBL" id="HIT37920.1"/>
    </source>
</evidence>
<sequence>MEDTKFKIEVDGEVKEAELLKTVSLDEKNYAIYAIDKGDDTSDILASRIVKDNDGKDTLVDLETDDEKSKIRDIVNAMFS</sequence>
<proteinExistence type="predicted"/>
<evidence type="ECO:0000313" key="2">
    <source>
        <dbReference type="Proteomes" id="UP000886833"/>
    </source>
</evidence>